<evidence type="ECO:0000256" key="10">
    <source>
        <dbReference type="RuleBase" id="RU361115"/>
    </source>
</evidence>
<feature type="transmembrane region" description="Helical" evidence="10">
    <location>
        <begin position="237"/>
        <end position="261"/>
    </location>
</feature>
<evidence type="ECO:0000256" key="7">
    <source>
        <dbReference type="ARBA" id="ARBA00023098"/>
    </source>
</evidence>
<feature type="transmembrane region" description="Helical" evidence="10">
    <location>
        <begin position="102"/>
        <end position="127"/>
    </location>
</feature>
<comment type="similarity">
    <text evidence="10">Belongs to the ELO family.</text>
</comment>
<keyword evidence="7 10" id="KW-0443">Lipid metabolism</keyword>
<comment type="caution">
    <text evidence="11">The sequence shown here is derived from an EMBL/GenBank/DDBJ whole genome shotgun (WGS) entry which is preliminary data.</text>
</comment>
<name>A0A4D9CQK2_9STRA</name>
<evidence type="ECO:0000256" key="1">
    <source>
        <dbReference type="ARBA" id="ARBA00004141"/>
    </source>
</evidence>
<keyword evidence="9 10" id="KW-0275">Fatty acid biosynthesis</keyword>
<dbReference type="PANTHER" id="PTHR11157:SF17">
    <property type="entry name" value="ELONGATION OF VERY LONG CHAIN FATTY ACIDS PROTEIN 6"/>
    <property type="match status" value="1"/>
</dbReference>
<evidence type="ECO:0000256" key="2">
    <source>
        <dbReference type="ARBA" id="ARBA00022516"/>
    </source>
</evidence>
<dbReference type="GO" id="GO:0034626">
    <property type="term" value="P:fatty acid elongation, polyunsaturated fatty acid"/>
    <property type="evidence" value="ECO:0007669"/>
    <property type="project" value="TreeGrafter"/>
</dbReference>
<dbReference type="EMBL" id="SDOX01000128">
    <property type="protein sequence ID" value="TFJ81451.1"/>
    <property type="molecule type" value="Genomic_DNA"/>
</dbReference>
<evidence type="ECO:0000256" key="5">
    <source>
        <dbReference type="ARBA" id="ARBA00022832"/>
    </source>
</evidence>
<comment type="catalytic activity">
    <reaction evidence="10">
        <text>an acyl-CoA + malonyl-CoA + H(+) = a 3-oxoacyl-CoA + CO2 + CoA</text>
        <dbReference type="Rhea" id="RHEA:50252"/>
        <dbReference type="ChEBI" id="CHEBI:15378"/>
        <dbReference type="ChEBI" id="CHEBI:16526"/>
        <dbReference type="ChEBI" id="CHEBI:57287"/>
        <dbReference type="ChEBI" id="CHEBI:57384"/>
        <dbReference type="ChEBI" id="CHEBI:58342"/>
        <dbReference type="ChEBI" id="CHEBI:90726"/>
    </reaction>
    <physiologicalReaction direction="left-to-right" evidence="10">
        <dbReference type="Rhea" id="RHEA:50253"/>
    </physiologicalReaction>
</comment>
<gene>
    <name evidence="11" type="ORF">NSK_007412</name>
</gene>
<keyword evidence="2 10" id="KW-0444">Lipid biosynthesis</keyword>
<dbReference type="GO" id="GO:0034625">
    <property type="term" value="P:fatty acid elongation, monounsaturated fatty acid"/>
    <property type="evidence" value="ECO:0007669"/>
    <property type="project" value="TreeGrafter"/>
</dbReference>
<dbReference type="Pfam" id="PF01151">
    <property type="entry name" value="ELO"/>
    <property type="match status" value="1"/>
</dbReference>
<evidence type="ECO:0000256" key="3">
    <source>
        <dbReference type="ARBA" id="ARBA00022679"/>
    </source>
</evidence>
<organism evidence="11 12">
    <name type="scientific">Nannochloropsis salina CCMP1776</name>
    <dbReference type="NCBI Taxonomy" id="1027361"/>
    <lineage>
        <taxon>Eukaryota</taxon>
        <taxon>Sar</taxon>
        <taxon>Stramenopiles</taxon>
        <taxon>Ochrophyta</taxon>
        <taxon>Eustigmatophyceae</taxon>
        <taxon>Eustigmatales</taxon>
        <taxon>Monodopsidaceae</taxon>
        <taxon>Microchloropsis</taxon>
        <taxon>Microchloropsis salina</taxon>
    </lineage>
</organism>
<dbReference type="GO" id="GO:0030148">
    <property type="term" value="P:sphingolipid biosynthetic process"/>
    <property type="evidence" value="ECO:0007669"/>
    <property type="project" value="TreeGrafter"/>
</dbReference>
<dbReference type="InterPro" id="IPR002076">
    <property type="entry name" value="ELO_fam"/>
</dbReference>
<evidence type="ECO:0000256" key="8">
    <source>
        <dbReference type="ARBA" id="ARBA00023136"/>
    </source>
</evidence>
<protein>
    <recommendedName>
        <fullName evidence="10">Elongation of fatty acids protein</fullName>
        <ecNumber evidence="10">2.3.1.-</ecNumber>
    </recommendedName>
</protein>
<dbReference type="GO" id="GO:0019367">
    <property type="term" value="P:fatty acid elongation, saturated fatty acid"/>
    <property type="evidence" value="ECO:0007669"/>
    <property type="project" value="TreeGrafter"/>
</dbReference>
<dbReference type="OrthoDB" id="434092at2759"/>
<feature type="transmembrane region" description="Helical" evidence="10">
    <location>
        <begin position="182"/>
        <end position="199"/>
    </location>
</feature>
<keyword evidence="3 10" id="KW-0808">Transferase</keyword>
<keyword evidence="6 10" id="KW-1133">Transmembrane helix</keyword>
<dbReference type="Proteomes" id="UP000355283">
    <property type="component" value="Unassembled WGS sequence"/>
</dbReference>
<evidence type="ECO:0000256" key="4">
    <source>
        <dbReference type="ARBA" id="ARBA00022692"/>
    </source>
</evidence>
<keyword evidence="4 10" id="KW-0812">Transmembrane</keyword>
<dbReference type="AlphaFoldDB" id="A0A4D9CQK2"/>
<keyword evidence="8 10" id="KW-0472">Membrane</keyword>
<dbReference type="GO" id="GO:0009922">
    <property type="term" value="F:fatty acid elongase activity"/>
    <property type="evidence" value="ECO:0007669"/>
    <property type="project" value="InterPro"/>
</dbReference>
<evidence type="ECO:0000256" key="6">
    <source>
        <dbReference type="ARBA" id="ARBA00022989"/>
    </source>
</evidence>
<feature type="transmembrane region" description="Helical" evidence="10">
    <location>
        <begin position="152"/>
        <end position="175"/>
    </location>
</feature>
<dbReference type="GO" id="GO:0005789">
    <property type="term" value="C:endoplasmic reticulum membrane"/>
    <property type="evidence" value="ECO:0007669"/>
    <property type="project" value="TreeGrafter"/>
</dbReference>
<keyword evidence="5 10" id="KW-0276">Fatty acid metabolism</keyword>
<evidence type="ECO:0000313" key="11">
    <source>
        <dbReference type="EMBL" id="TFJ81451.1"/>
    </source>
</evidence>
<reference evidence="11 12" key="1">
    <citation type="submission" date="2019-01" db="EMBL/GenBank/DDBJ databases">
        <title>Nuclear Genome Assembly of the Microalgal Biofuel strain Nannochloropsis salina CCMP1776.</title>
        <authorList>
            <person name="Hovde B."/>
        </authorList>
    </citation>
    <scope>NUCLEOTIDE SEQUENCE [LARGE SCALE GENOMIC DNA]</scope>
    <source>
        <strain evidence="11 12">CCMP1776</strain>
    </source>
</reference>
<evidence type="ECO:0000313" key="12">
    <source>
        <dbReference type="Proteomes" id="UP000355283"/>
    </source>
</evidence>
<comment type="subcellular location">
    <subcellularLocation>
        <location evidence="1">Membrane</location>
        <topology evidence="1">Multi-pass membrane protein</topology>
    </subcellularLocation>
</comment>
<sequence length="281" mass="32020">MSIASKHKLLLSPFSSADPGALPPPLTTARGVPFHPIWQLIPWLAPFYTPYEKNFDAAPSFLFLYNHMWIPLVATGAYLAFCHYGPRMMRPRKAFHLQTGLCIWNLFLSLASMAGAIRVVTHLLYLLSPWGGFSFRDTICAPPEATYADNATGLWCLVFTLSKLLELVDTVFVVLRKKKLIFLHWYHHATVLLCSWFGHVTFTPALYFMAINYSIHGVMYMYFFLMALHRVPRWFNPMWLTVAQISQMFVGIFVVAASSYYKYWAQGGERGGGKVVRSTDA</sequence>
<dbReference type="GO" id="GO:0042761">
    <property type="term" value="P:very long-chain fatty acid biosynthetic process"/>
    <property type="evidence" value="ECO:0007669"/>
    <property type="project" value="TreeGrafter"/>
</dbReference>
<keyword evidence="12" id="KW-1185">Reference proteome</keyword>
<dbReference type="PANTHER" id="PTHR11157">
    <property type="entry name" value="FATTY ACID ACYL TRANSFERASE-RELATED"/>
    <property type="match status" value="1"/>
</dbReference>
<dbReference type="InterPro" id="IPR030457">
    <property type="entry name" value="ELO_CS"/>
</dbReference>
<dbReference type="PROSITE" id="PS01188">
    <property type="entry name" value="ELO"/>
    <property type="match status" value="1"/>
</dbReference>
<feature type="transmembrane region" description="Helical" evidence="10">
    <location>
        <begin position="205"/>
        <end position="225"/>
    </location>
</feature>
<feature type="transmembrane region" description="Helical" evidence="10">
    <location>
        <begin position="62"/>
        <end position="81"/>
    </location>
</feature>
<evidence type="ECO:0000256" key="9">
    <source>
        <dbReference type="ARBA" id="ARBA00023160"/>
    </source>
</evidence>
<proteinExistence type="inferred from homology"/>
<accession>A0A4D9CQK2</accession>
<dbReference type="EC" id="2.3.1.-" evidence="10"/>